<keyword evidence="9" id="KW-1185">Reference proteome</keyword>
<dbReference type="InterPro" id="IPR050833">
    <property type="entry name" value="Poly_Biosynth_Transport"/>
</dbReference>
<keyword evidence="5 7" id="KW-1133">Transmembrane helix</keyword>
<keyword evidence="6 7" id="KW-0472">Membrane</keyword>
<name>A0ABS8P5W3_9PSEU</name>
<keyword evidence="3" id="KW-1003">Cell membrane</keyword>
<evidence type="ECO:0000313" key="9">
    <source>
        <dbReference type="Proteomes" id="UP001199469"/>
    </source>
</evidence>
<dbReference type="Pfam" id="PF13440">
    <property type="entry name" value="Polysacc_synt_3"/>
    <property type="match status" value="1"/>
</dbReference>
<feature type="transmembrane region" description="Helical" evidence="7">
    <location>
        <begin position="304"/>
        <end position="327"/>
    </location>
</feature>
<protein>
    <submittedName>
        <fullName evidence="8">Oligosaccharide flippase family protein</fullName>
    </submittedName>
</protein>
<evidence type="ECO:0000313" key="8">
    <source>
        <dbReference type="EMBL" id="MCD2193643.1"/>
    </source>
</evidence>
<feature type="transmembrane region" description="Helical" evidence="7">
    <location>
        <begin position="270"/>
        <end position="292"/>
    </location>
</feature>
<reference evidence="8 9" key="1">
    <citation type="submission" date="2021-11" db="EMBL/GenBank/DDBJ databases">
        <title>Draft genome sequence of Actinomycetospora sp. SF1 isolated from the rhizosphere soil.</title>
        <authorList>
            <person name="Duangmal K."/>
            <person name="Chantavorakit T."/>
        </authorList>
    </citation>
    <scope>NUCLEOTIDE SEQUENCE [LARGE SCALE GENOMIC DNA]</scope>
    <source>
        <strain evidence="8 9">TBRC 5722</strain>
    </source>
</reference>
<sequence length="405" mass="41211">MRAGLARLLLGQVLGQLCLVVAVPVLTRLMDPTEVGLFQLASAIAVVAQPAATWCHEFRIPVAASPAEVAALRRVGFAMLTATTALCGAVALGGALAASWDTAETALTTALLLGAYAGTVLDNAVLIRAQRRSALAARNLLSGVLGAGLQIAAALLLGSAVALGVAVLVGRLAAIGLTRASTTPGERTGSVSLRGSLPAVGAQSIWVLSMQTMTLLATPFFGVVAAGYVGLAQRIAGAPTSLIGQALGQVAQSLLAPHVRARDGQLRRAVLRQTAALGALASAVAVPLMVLAPRWAATLLGEQYATVGTVTAILAVPFALQITAGPLTPLLIMVDRQTVFFRLQTLRALAAVLAVVGAGLLTRDFVTTCLVYAIAETASYAACLVVVQREAGRSDATARAVHATA</sequence>
<feature type="transmembrane region" description="Helical" evidence="7">
    <location>
        <begin position="77"/>
        <end position="100"/>
    </location>
</feature>
<feature type="transmembrane region" description="Helical" evidence="7">
    <location>
        <begin position="365"/>
        <end position="387"/>
    </location>
</feature>
<feature type="transmembrane region" description="Helical" evidence="7">
    <location>
        <begin position="106"/>
        <end position="127"/>
    </location>
</feature>
<dbReference type="PANTHER" id="PTHR30250:SF10">
    <property type="entry name" value="LIPOPOLYSACCHARIDE BIOSYNTHESIS PROTEIN WZXC"/>
    <property type="match status" value="1"/>
</dbReference>
<evidence type="ECO:0000256" key="6">
    <source>
        <dbReference type="ARBA" id="ARBA00023136"/>
    </source>
</evidence>
<evidence type="ECO:0000256" key="3">
    <source>
        <dbReference type="ARBA" id="ARBA00022475"/>
    </source>
</evidence>
<comment type="subcellular location">
    <subcellularLocation>
        <location evidence="1">Cell membrane</location>
        <topology evidence="1">Multi-pass membrane protein</topology>
    </subcellularLocation>
</comment>
<dbReference type="EMBL" id="JAJNDB010000001">
    <property type="protein sequence ID" value="MCD2193643.1"/>
    <property type="molecule type" value="Genomic_DNA"/>
</dbReference>
<feature type="transmembrane region" description="Helical" evidence="7">
    <location>
        <begin position="139"/>
        <end position="169"/>
    </location>
</feature>
<comment type="similarity">
    <text evidence="2">Belongs to the polysaccharide synthase family.</text>
</comment>
<feature type="transmembrane region" description="Helical" evidence="7">
    <location>
        <begin position="205"/>
        <end position="231"/>
    </location>
</feature>
<gene>
    <name evidence="8" type="ORF">LQ327_09640</name>
</gene>
<organism evidence="8 9">
    <name type="scientific">Actinomycetospora endophytica</name>
    <dbReference type="NCBI Taxonomy" id="2291215"/>
    <lineage>
        <taxon>Bacteria</taxon>
        <taxon>Bacillati</taxon>
        <taxon>Actinomycetota</taxon>
        <taxon>Actinomycetes</taxon>
        <taxon>Pseudonocardiales</taxon>
        <taxon>Pseudonocardiaceae</taxon>
        <taxon>Actinomycetospora</taxon>
    </lineage>
</organism>
<feature type="transmembrane region" description="Helical" evidence="7">
    <location>
        <begin position="339"/>
        <end position="359"/>
    </location>
</feature>
<keyword evidence="4 7" id="KW-0812">Transmembrane</keyword>
<feature type="transmembrane region" description="Helical" evidence="7">
    <location>
        <begin position="38"/>
        <end position="56"/>
    </location>
</feature>
<proteinExistence type="inferred from homology"/>
<evidence type="ECO:0000256" key="5">
    <source>
        <dbReference type="ARBA" id="ARBA00022989"/>
    </source>
</evidence>
<evidence type="ECO:0000256" key="2">
    <source>
        <dbReference type="ARBA" id="ARBA00007430"/>
    </source>
</evidence>
<evidence type="ECO:0000256" key="7">
    <source>
        <dbReference type="SAM" id="Phobius"/>
    </source>
</evidence>
<dbReference type="RefSeq" id="WP_230731974.1">
    <property type="nucleotide sequence ID" value="NZ_JAJNDB010000001.1"/>
</dbReference>
<evidence type="ECO:0000256" key="4">
    <source>
        <dbReference type="ARBA" id="ARBA00022692"/>
    </source>
</evidence>
<dbReference type="Proteomes" id="UP001199469">
    <property type="component" value="Unassembled WGS sequence"/>
</dbReference>
<comment type="caution">
    <text evidence="8">The sequence shown here is derived from an EMBL/GenBank/DDBJ whole genome shotgun (WGS) entry which is preliminary data.</text>
</comment>
<evidence type="ECO:0000256" key="1">
    <source>
        <dbReference type="ARBA" id="ARBA00004651"/>
    </source>
</evidence>
<accession>A0ABS8P5W3</accession>
<dbReference type="PANTHER" id="PTHR30250">
    <property type="entry name" value="PST FAMILY PREDICTED COLANIC ACID TRANSPORTER"/>
    <property type="match status" value="1"/>
</dbReference>